<dbReference type="PANTHER" id="PTHR12286:SF5">
    <property type="entry name" value="SACCHAROPINE DEHYDROGENASE-LIKE OXIDOREDUCTASE"/>
    <property type="match status" value="1"/>
</dbReference>
<proteinExistence type="predicted"/>
<name>A0A433CYC2_9FUNG</name>
<organism evidence="1 2">
    <name type="scientific">Jimgerdemannia flammicorona</name>
    <dbReference type="NCBI Taxonomy" id="994334"/>
    <lineage>
        <taxon>Eukaryota</taxon>
        <taxon>Fungi</taxon>
        <taxon>Fungi incertae sedis</taxon>
        <taxon>Mucoromycota</taxon>
        <taxon>Mucoromycotina</taxon>
        <taxon>Endogonomycetes</taxon>
        <taxon>Endogonales</taxon>
        <taxon>Endogonaceae</taxon>
        <taxon>Jimgerdemannia</taxon>
    </lineage>
</organism>
<dbReference type="SUPFAM" id="SSF51735">
    <property type="entry name" value="NAD(P)-binding Rossmann-fold domains"/>
    <property type="match status" value="1"/>
</dbReference>
<dbReference type="PANTHER" id="PTHR12286">
    <property type="entry name" value="SACCHAROPINE DEHYDROGENASE-LIKE OXIDOREDUCTASE"/>
    <property type="match status" value="1"/>
</dbReference>
<protein>
    <submittedName>
        <fullName evidence="1">Saccharopine dehydrogenase</fullName>
    </submittedName>
</protein>
<dbReference type="GO" id="GO:0005739">
    <property type="term" value="C:mitochondrion"/>
    <property type="evidence" value="ECO:0007669"/>
    <property type="project" value="TreeGrafter"/>
</dbReference>
<dbReference type="InterPro" id="IPR005097">
    <property type="entry name" value="Sacchrp_dh_NADP-bd"/>
</dbReference>
<dbReference type="InterPro" id="IPR051276">
    <property type="entry name" value="Saccharopine_DH-like_oxidrdct"/>
</dbReference>
<gene>
    <name evidence="1" type="ORF">BC936DRAFT_136975</name>
</gene>
<reference evidence="1 2" key="1">
    <citation type="journal article" date="2018" name="New Phytol.">
        <title>Phylogenomics of Endogonaceae and evolution of mycorrhizas within Mucoromycota.</title>
        <authorList>
            <person name="Chang Y."/>
            <person name="Desiro A."/>
            <person name="Na H."/>
            <person name="Sandor L."/>
            <person name="Lipzen A."/>
            <person name="Clum A."/>
            <person name="Barry K."/>
            <person name="Grigoriev I.V."/>
            <person name="Martin F.M."/>
            <person name="Stajich J.E."/>
            <person name="Smith M.E."/>
            <person name="Bonito G."/>
            <person name="Spatafora J.W."/>
        </authorList>
    </citation>
    <scope>NUCLEOTIDE SEQUENCE [LARGE SCALE GENOMIC DNA]</scope>
    <source>
        <strain evidence="1 2">GMNB39</strain>
    </source>
</reference>
<keyword evidence="2" id="KW-1185">Reference proteome</keyword>
<sequence>MSTPQRDLTLTVFGATGFTGQYIVEEVYRTFSGSGVYDNPPHVPADFSWAIAGRSQDKLQELLDRVETKYNVSGKLKRPEILIADITKRDALNAMCARSHVIINAVGPFRFMGEYVVRACVENGANYVDITGEPEFIERMQRTYHDEAKKHGVTIVHACGFDSVSFLLIASITSIRMFAHVTDVACMFTQVPTDMAVLWNKQQIQTRSNATPVQMEMFFTIKPGPYGIRGHYATYESAVHGISSASTLRALRDYSTLPRLPTVPGPKLVLHKGSHWNARIGGYTSPFIFADPSVVRLSQQLFLAGQAAVPDNANAVMPPTVQFAAYFVFPSLWPMVLYMTYGFVFSLFTSTPWGRNLLLRNPERFSGGLFSHDGPTREQIETTRFESTFITRGFTTEALREGKEPDVEMVTRVEGPEAAYDATPRIIVQCAYALVDEKGEGRVPDGVVTSSVAFWRTGLVERLQAVGINFEVMQG</sequence>
<dbReference type="Pfam" id="PF03435">
    <property type="entry name" value="Sacchrp_dh_NADP"/>
    <property type="match status" value="1"/>
</dbReference>
<dbReference type="GO" id="GO:0005886">
    <property type="term" value="C:plasma membrane"/>
    <property type="evidence" value="ECO:0007669"/>
    <property type="project" value="TreeGrafter"/>
</dbReference>
<dbReference type="GO" id="GO:0009247">
    <property type="term" value="P:glycolipid biosynthetic process"/>
    <property type="evidence" value="ECO:0007669"/>
    <property type="project" value="TreeGrafter"/>
</dbReference>
<dbReference type="InterPro" id="IPR036291">
    <property type="entry name" value="NAD(P)-bd_dom_sf"/>
</dbReference>
<accession>A0A433CYC2</accession>
<comment type="caution">
    <text evidence="1">The sequence shown here is derived from an EMBL/GenBank/DDBJ whole genome shotgun (WGS) entry which is preliminary data.</text>
</comment>
<evidence type="ECO:0000313" key="2">
    <source>
        <dbReference type="Proteomes" id="UP000268093"/>
    </source>
</evidence>
<evidence type="ECO:0000313" key="1">
    <source>
        <dbReference type="EMBL" id="RUP43583.1"/>
    </source>
</evidence>
<dbReference type="Gene3D" id="3.40.50.720">
    <property type="entry name" value="NAD(P)-binding Rossmann-like Domain"/>
    <property type="match status" value="1"/>
</dbReference>
<dbReference type="Proteomes" id="UP000268093">
    <property type="component" value="Unassembled WGS sequence"/>
</dbReference>
<dbReference type="GO" id="GO:0005811">
    <property type="term" value="C:lipid droplet"/>
    <property type="evidence" value="ECO:0007669"/>
    <property type="project" value="TreeGrafter"/>
</dbReference>
<dbReference type="EMBL" id="RBNI01010659">
    <property type="protein sequence ID" value="RUP43583.1"/>
    <property type="molecule type" value="Genomic_DNA"/>
</dbReference>
<dbReference type="OrthoDB" id="10268090at2759"/>